<evidence type="ECO:0000313" key="2">
    <source>
        <dbReference type="Proteomes" id="UP001225596"/>
    </source>
</evidence>
<proteinExistence type="predicted"/>
<dbReference type="RefSeq" id="WP_338434866.1">
    <property type="nucleotide sequence ID" value="NZ_JAUYVH010000001.1"/>
</dbReference>
<protein>
    <recommendedName>
        <fullName evidence="3">DUF1330 domain-containing protein</fullName>
    </recommendedName>
</protein>
<dbReference type="EMBL" id="JAUYVH010000001">
    <property type="protein sequence ID" value="MDQ9169044.1"/>
    <property type="molecule type" value="Genomic_DNA"/>
</dbReference>
<keyword evidence="2" id="KW-1185">Reference proteome</keyword>
<dbReference type="Proteomes" id="UP001225596">
    <property type="component" value="Unassembled WGS sequence"/>
</dbReference>
<accession>A0ABU1BJQ2</accession>
<organism evidence="1 2">
    <name type="scientific">Keguizhuia sedimenti</name>
    <dbReference type="NCBI Taxonomy" id="3064264"/>
    <lineage>
        <taxon>Bacteria</taxon>
        <taxon>Pseudomonadati</taxon>
        <taxon>Pseudomonadota</taxon>
        <taxon>Betaproteobacteria</taxon>
        <taxon>Burkholderiales</taxon>
        <taxon>Oxalobacteraceae</taxon>
        <taxon>Keguizhuia</taxon>
    </lineage>
</organism>
<name>A0ABU1BJQ2_9BURK</name>
<gene>
    <name evidence="1" type="ORF">Q8A64_01335</name>
</gene>
<sequence length="102" mass="12064">MYLIQIFLPMYGNRGEKFPASYYREVRDRLVDQYGGITAYTRSPAQGMWQPEEGKTVQDDLVIYEVMVEELDRTWWDACKTSLEQQFQQEAVIIRAQAIYLL</sequence>
<comment type="caution">
    <text evidence="1">The sequence shown here is derived from an EMBL/GenBank/DDBJ whole genome shotgun (WGS) entry which is preliminary data.</text>
</comment>
<reference evidence="1 2" key="1">
    <citation type="submission" date="2023-08" db="EMBL/GenBank/DDBJ databases">
        <title>Oxalobacteraceae gen .nov., isolated from river sludge outside the plant.</title>
        <authorList>
            <person name="Zhao S.Y."/>
        </authorList>
    </citation>
    <scope>NUCLEOTIDE SEQUENCE [LARGE SCALE GENOMIC DNA]</scope>
    <source>
        <strain evidence="1 2">R-40</strain>
    </source>
</reference>
<evidence type="ECO:0000313" key="1">
    <source>
        <dbReference type="EMBL" id="MDQ9169044.1"/>
    </source>
</evidence>
<evidence type="ECO:0008006" key="3">
    <source>
        <dbReference type="Google" id="ProtNLM"/>
    </source>
</evidence>